<evidence type="ECO:0000313" key="16">
    <source>
        <dbReference type="EMBL" id="KAF7148880.1"/>
    </source>
</evidence>
<feature type="transmembrane region" description="Helical" evidence="14">
    <location>
        <begin position="39"/>
        <end position="68"/>
    </location>
</feature>
<accession>A0A834HAS8</accession>
<dbReference type="GO" id="GO:0071555">
    <property type="term" value="P:cell wall organization"/>
    <property type="evidence" value="ECO:0007669"/>
    <property type="project" value="UniProtKB-KW"/>
</dbReference>
<keyword evidence="17" id="KW-1185">Reference proteome</keyword>
<evidence type="ECO:0000313" key="17">
    <source>
        <dbReference type="Proteomes" id="UP000626092"/>
    </source>
</evidence>
<dbReference type="AlphaFoldDB" id="A0A834HAS8"/>
<dbReference type="EC" id="2.4.1.32" evidence="12"/>
<dbReference type="SUPFAM" id="SSF53448">
    <property type="entry name" value="Nucleotide-diphospho-sugar transferases"/>
    <property type="match status" value="1"/>
</dbReference>
<dbReference type="GO" id="GO:0047259">
    <property type="term" value="F:glucomannan 4-beta-mannosyltransferase activity"/>
    <property type="evidence" value="ECO:0007669"/>
    <property type="project" value="UniProtKB-EC"/>
</dbReference>
<dbReference type="Pfam" id="PF13632">
    <property type="entry name" value="Glyco_trans_2_3"/>
    <property type="match status" value="1"/>
</dbReference>
<evidence type="ECO:0000256" key="5">
    <source>
        <dbReference type="ARBA" id="ARBA00022989"/>
    </source>
</evidence>
<evidence type="ECO:0000256" key="12">
    <source>
        <dbReference type="ARBA" id="ARBA00066505"/>
    </source>
</evidence>
<feature type="transmembrane region" description="Helical" evidence="14">
    <location>
        <begin position="518"/>
        <end position="538"/>
    </location>
</feature>
<dbReference type="EMBL" id="WJXA01000003">
    <property type="protein sequence ID" value="KAF7148880.1"/>
    <property type="molecule type" value="Genomic_DNA"/>
</dbReference>
<keyword evidence="7 14" id="KW-0472">Membrane</keyword>
<evidence type="ECO:0000256" key="14">
    <source>
        <dbReference type="SAM" id="Phobius"/>
    </source>
</evidence>
<comment type="subcellular location">
    <subcellularLocation>
        <location evidence="1">Golgi apparatus membrane</location>
        <topology evidence="1">Multi-pass membrane protein</topology>
    </subcellularLocation>
</comment>
<feature type="transmembrane region" description="Helical" evidence="14">
    <location>
        <begin position="544"/>
        <end position="567"/>
    </location>
</feature>
<keyword evidence="2" id="KW-0328">Glycosyltransferase</keyword>
<keyword evidence="3" id="KW-0808">Transferase</keyword>
<evidence type="ECO:0000256" key="13">
    <source>
        <dbReference type="ARBA" id="ARBA00076024"/>
    </source>
</evidence>
<keyword evidence="6" id="KW-0333">Golgi apparatus</keyword>
<dbReference type="InterPro" id="IPR029044">
    <property type="entry name" value="Nucleotide-diphossugar_trans"/>
</dbReference>
<dbReference type="GO" id="GO:0000139">
    <property type="term" value="C:Golgi membrane"/>
    <property type="evidence" value="ECO:0007669"/>
    <property type="project" value="UniProtKB-SubCell"/>
</dbReference>
<dbReference type="PANTHER" id="PTHR32044">
    <property type="entry name" value="GLUCOMANNAN 4-BETA-MANNOSYLTRANSFERASE 9"/>
    <property type="match status" value="1"/>
</dbReference>
<evidence type="ECO:0000256" key="8">
    <source>
        <dbReference type="ARBA" id="ARBA00023316"/>
    </source>
</evidence>
<dbReference type="FunFam" id="3.90.550.10:FF:000057">
    <property type="entry name" value="Glycosyltransferase-like protein, family 2"/>
    <property type="match status" value="1"/>
</dbReference>
<dbReference type="GO" id="GO:0051753">
    <property type="term" value="F:mannan synthase activity"/>
    <property type="evidence" value="ECO:0007669"/>
    <property type="project" value="TreeGrafter"/>
</dbReference>
<evidence type="ECO:0000256" key="6">
    <source>
        <dbReference type="ARBA" id="ARBA00023034"/>
    </source>
</evidence>
<comment type="caution">
    <text evidence="16">The sequence shown here is derived from an EMBL/GenBank/DDBJ whole genome shotgun (WGS) entry which is preliminary data.</text>
</comment>
<dbReference type="InterPro" id="IPR001173">
    <property type="entry name" value="Glyco_trans_2-like"/>
</dbReference>
<dbReference type="Proteomes" id="UP000626092">
    <property type="component" value="Unassembled WGS sequence"/>
</dbReference>
<keyword evidence="5 14" id="KW-1133">Transmembrane helix</keyword>
<evidence type="ECO:0000259" key="15">
    <source>
        <dbReference type="Pfam" id="PF13632"/>
    </source>
</evidence>
<evidence type="ECO:0000256" key="7">
    <source>
        <dbReference type="ARBA" id="ARBA00023136"/>
    </source>
</evidence>
<dbReference type="Gene3D" id="3.90.550.10">
    <property type="entry name" value="Spore Coat Polysaccharide Biosynthesis Protein SpsA, Chain A"/>
    <property type="match status" value="1"/>
</dbReference>
<comment type="similarity">
    <text evidence="11">Belongs to the glycosyltransferase 2 family. Plant cellulose synthase-like A subfamily.</text>
</comment>
<organism evidence="16 17">
    <name type="scientific">Rhododendron simsii</name>
    <name type="common">Sims's rhododendron</name>
    <dbReference type="NCBI Taxonomy" id="118357"/>
    <lineage>
        <taxon>Eukaryota</taxon>
        <taxon>Viridiplantae</taxon>
        <taxon>Streptophyta</taxon>
        <taxon>Embryophyta</taxon>
        <taxon>Tracheophyta</taxon>
        <taxon>Spermatophyta</taxon>
        <taxon>Magnoliopsida</taxon>
        <taxon>eudicotyledons</taxon>
        <taxon>Gunneridae</taxon>
        <taxon>Pentapetalae</taxon>
        <taxon>asterids</taxon>
        <taxon>Ericales</taxon>
        <taxon>Ericaceae</taxon>
        <taxon>Ericoideae</taxon>
        <taxon>Rhodoreae</taxon>
        <taxon>Rhododendron</taxon>
    </lineage>
</organism>
<feature type="domain" description="Glycosyltransferase 2-like" evidence="15">
    <location>
        <begin position="248"/>
        <end position="419"/>
    </location>
</feature>
<name>A0A834HAS8_RHOSS</name>
<evidence type="ECO:0000256" key="10">
    <source>
        <dbReference type="ARBA" id="ARBA00056537"/>
    </source>
</evidence>
<evidence type="ECO:0000256" key="11">
    <source>
        <dbReference type="ARBA" id="ARBA00060879"/>
    </source>
</evidence>
<dbReference type="PANTHER" id="PTHR32044:SF64">
    <property type="entry name" value="OS09G0572500 PROTEIN"/>
    <property type="match status" value="1"/>
</dbReference>
<evidence type="ECO:0000256" key="2">
    <source>
        <dbReference type="ARBA" id="ARBA00022676"/>
    </source>
</evidence>
<dbReference type="OrthoDB" id="72851at2759"/>
<evidence type="ECO:0000256" key="3">
    <source>
        <dbReference type="ARBA" id="ARBA00022679"/>
    </source>
</evidence>
<comment type="function">
    <text evidence="10">Probable mannan synthase which consists of a 4-beta-mannosyltransferase activity on mannan using GDP-mannose. The beta-1,4-mannan product is the backbone for galactomannan synthesis by galactomannan galactosyltransferase. Galactomannan is a noncellulosic polysaccharides of plant cell wall.</text>
</comment>
<keyword evidence="8" id="KW-0961">Cell wall biogenesis/degradation</keyword>
<sequence>MRNLIFQKPEVRVAVDVTGSLSYGWQHIRIPVIVPLLSIAIHLCLGMSIMLFVERVYMAIVIVCVKLLGKKRYTKYKLDDLKEDLEHNKSYPLVLIQIPMYNEKEHMNHQLLPLENSSGNQASQVHSRSSARSDQVSFYVAYVETVTYITNQEPQLDNASEDRQIIVYKLSIGAACALSWPSDRLIVQVLDDSTNEVLRALVELECQKWVEKGVNVKYETRNNRNGYKAGALRDGLQKQYVQECEFVAIFDADFQPDKDFLWRTIPYLLENPELGLVQARWKFGKDDNIVISQKYAADSFIQLPLIFLFLGSPKIVTRTAGVWRIQAVNDAGGWKDRTTVEDMDLAVRASLKGWKFVFVGDLAVKNELPSTFKAYRYQQHRWSCGPANLFRKMTKEIIFCEVRILTLLFISTWFYSDLNTVSVLVPEVHLPKPIAIYLPATITILNAVCTPRSMHLLVFWILFENVMSLHRSKAAIIGLLEANRVNEWVVTEKLGNTSKQKCNAKISKKPQSRIGERIHVLELIMGMFMLHCAIYNLLFGKDHFFVYLLLQAGAFFIIGFGHVGTFVPN</sequence>
<proteinExistence type="inferred from homology"/>
<evidence type="ECO:0000256" key="9">
    <source>
        <dbReference type="ARBA" id="ARBA00051800"/>
    </source>
</evidence>
<comment type="catalytic activity">
    <reaction evidence="9">
        <text>GDP-mannose + (glucomannan)n = GDP + (glucomannan)n+1.</text>
        <dbReference type="EC" id="2.4.1.32"/>
    </reaction>
</comment>
<reference evidence="16" key="1">
    <citation type="submission" date="2019-11" db="EMBL/GenBank/DDBJ databases">
        <authorList>
            <person name="Liu Y."/>
            <person name="Hou J."/>
            <person name="Li T.-Q."/>
            <person name="Guan C.-H."/>
            <person name="Wu X."/>
            <person name="Wu H.-Z."/>
            <person name="Ling F."/>
            <person name="Zhang R."/>
            <person name="Shi X.-G."/>
            <person name="Ren J.-P."/>
            <person name="Chen E.-F."/>
            <person name="Sun J.-M."/>
        </authorList>
    </citation>
    <scope>NUCLEOTIDE SEQUENCE</scope>
    <source>
        <strain evidence="16">Adult_tree_wgs_1</strain>
        <tissue evidence="16">Leaves</tissue>
    </source>
</reference>
<evidence type="ECO:0000256" key="1">
    <source>
        <dbReference type="ARBA" id="ARBA00004653"/>
    </source>
</evidence>
<protein>
    <recommendedName>
        <fullName evidence="12">glucomannan 4-beta-mannosyltransferase</fullName>
        <ecNumber evidence="12">2.4.1.32</ecNumber>
    </recommendedName>
    <alternativeName>
        <fullName evidence="13">Glucomannan synthase</fullName>
    </alternativeName>
</protein>
<evidence type="ECO:0000256" key="4">
    <source>
        <dbReference type="ARBA" id="ARBA00022692"/>
    </source>
</evidence>
<gene>
    <name evidence="16" type="ORF">RHSIM_Rhsim03G0091300</name>
</gene>
<keyword evidence="4 14" id="KW-0812">Transmembrane</keyword>